<dbReference type="AlphaFoldDB" id="A0A7M5UM75"/>
<feature type="compositionally biased region" description="Basic and acidic residues" evidence="1">
    <location>
        <begin position="611"/>
        <end position="632"/>
    </location>
</feature>
<feature type="compositionally biased region" description="Acidic residues" evidence="1">
    <location>
        <begin position="233"/>
        <end position="263"/>
    </location>
</feature>
<evidence type="ECO:0008006" key="5">
    <source>
        <dbReference type="Google" id="ProtNLM"/>
    </source>
</evidence>
<feature type="compositionally biased region" description="Basic residues" evidence="1">
    <location>
        <begin position="633"/>
        <end position="648"/>
    </location>
</feature>
<dbReference type="GeneID" id="136800695"/>
<keyword evidence="4" id="KW-1185">Reference proteome</keyword>
<feature type="chain" id="PRO_5029788946" description="Cnidarian restricted protein" evidence="2">
    <location>
        <begin position="22"/>
        <end position="655"/>
    </location>
</feature>
<organism evidence="3 4">
    <name type="scientific">Clytia hemisphaerica</name>
    <dbReference type="NCBI Taxonomy" id="252671"/>
    <lineage>
        <taxon>Eukaryota</taxon>
        <taxon>Metazoa</taxon>
        <taxon>Cnidaria</taxon>
        <taxon>Hydrozoa</taxon>
        <taxon>Hydroidolina</taxon>
        <taxon>Leptothecata</taxon>
        <taxon>Obeliida</taxon>
        <taxon>Clytiidae</taxon>
        <taxon>Clytia</taxon>
    </lineage>
</organism>
<protein>
    <recommendedName>
        <fullName evidence="5">Cnidarian restricted protein</fullName>
    </recommendedName>
</protein>
<name>A0A7M5UM75_9CNID</name>
<feature type="signal peptide" evidence="2">
    <location>
        <begin position="1"/>
        <end position="21"/>
    </location>
</feature>
<feature type="region of interest" description="Disordered" evidence="1">
    <location>
        <begin position="212"/>
        <end position="273"/>
    </location>
</feature>
<reference evidence="3" key="1">
    <citation type="submission" date="2021-01" db="UniProtKB">
        <authorList>
            <consortium name="EnsemblMetazoa"/>
        </authorList>
    </citation>
    <scope>IDENTIFICATION</scope>
</reference>
<evidence type="ECO:0000313" key="3">
    <source>
        <dbReference type="EnsemblMetazoa" id="CLYHEMP001559.2"/>
    </source>
</evidence>
<evidence type="ECO:0000256" key="1">
    <source>
        <dbReference type="SAM" id="MobiDB-lite"/>
    </source>
</evidence>
<feature type="region of interest" description="Disordered" evidence="1">
    <location>
        <begin position="593"/>
        <end position="655"/>
    </location>
</feature>
<dbReference type="Proteomes" id="UP000594262">
    <property type="component" value="Unplaced"/>
</dbReference>
<accession>A0A7M5UM75</accession>
<evidence type="ECO:0000256" key="2">
    <source>
        <dbReference type="SAM" id="SignalP"/>
    </source>
</evidence>
<proteinExistence type="predicted"/>
<dbReference type="EnsemblMetazoa" id="CLYHEMT001559.2">
    <property type="protein sequence ID" value="CLYHEMP001559.2"/>
    <property type="gene ID" value="CLYHEMG001559"/>
</dbReference>
<dbReference type="RefSeq" id="XP_066913452.1">
    <property type="nucleotide sequence ID" value="XM_067057351.1"/>
</dbReference>
<sequence>MRVSILFCSLLIGCYLATISASSDDDCPSNERLVECCNNAPRGPATDATVTNLLSYIRSMNKKESETKEGEEEKRWGFGPLKGAPRVRRRRNFRIIRLRMYRNRISARFHLRILQRQRRRRLLLVNFRVKLRHCRRRYNIRRRNWQNRVFWSMMRGRANFARSRRHVNWMRRRFEVCRRRATFTYRRLVRLAHRRRYRRRRGCCCRAGNRRSENTNTKNDDEDEKKNEGEEKKDDEDDDEDVQPEDENEAEEESKEAEEEKGEEQEKPKDCKTTSGNCCSALEALGDDTKADDNLANDVKALFENLVSKISEADEDTDVVTLENVFEDYIELSQCSSKKGVSVDTKNDLAEMLNMESPKLTLELFGNPQSYDEEMEFILENVDDSVFGKEAYFCQEDKCEKYGKGEADSKLKGEVELFVPPNVKVKGSKRTYLPTAAYTLDKQDGDKFTVEEGEKDTPKVIVDLEKESYSLAKDEKVSDLQTPSQVCVSKKVKAELKSKGGEWTLDGEICATSVDEVTDIKVNTSDEDDEDMYVFDISKEGTALPLQMKEFNNQKNTELLEKYKKFLGDSNKEELAIQYAKFPKDEAICFGNGSVKQKTNEVPTDPPLDVVKCKESGNDKSEEEKKKDEAKKGEKKHRINRNHNRYWRKQQVMNE</sequence>
<evidence type="ECO:0000313" key="4">
    <source>
        <dbReference type="Proteomes" id="UP000594262"/>
    </source>
</evidence>
<keyword evidence="2" id="KW-0732">Signal</keyword>